<evidence type="ECO:0000313" key="8">
    <source>
        <dbReference type="EMBL" id="KAG6513486.1"/>
    </source>
</evidence>
<evidence type="ECO:0000256" key="3">
    <source>
        <dbReference type="ARBA" id="ARBA00023015"/>
    </source>
</evidence>
<evidence type="ECO:0000256" key="4">
    <source>
        <dbReference type="ARBA" id="ARBA00023163"/>
    </source>
</evidence>
<dbReference type="EMBL" id="JACMSC010000007">
    <property type="protein sequence ID" value="KAG6513486.1"/>
    <property type="molecule type" value="Genomic_DNA"/>
</dbReference>
<sequence length="201" mass="22299">MARKVAFASLFFKKRSDTKPVSSPPTSTWLWPSCKHPTTDSFRKEDKQCDGNEALYELDSSEPCFSGSSEAECTSFSSESETSSAAEAAVLAVAHGKGSDRLFFEAGRASSLAEEAAEIEKLQQFKGNFATELDSEDPYLDFRLSMEEVVMANGEMKAQWLEEMLCWYLKMNAKIYHGIIVEAFLDLLLTLASSLDLEIDG</sequence>
<dbReference type="PANTHER" id="PTHR33057:SF26">
    <property type="entry name" value="TRANSCRIPTION REPRESSOR OFP13"/>
    <property type="match status" value="1"/>
</dbReference>
<dbReference type="PROSITE" id="PS51754">
    <property type="entry name" value="OVATE"/>
    <property type="match status" value="1"/>
</dbReference>
<dbReference type="PANTHER" id="PTHR33057">
    <property type="entry name" value="TRANSCRIPTION REPRESSOR OFP7-RELATED"/>
    <property type="match status" value="1"/>
</dbReference>
<name>A0A8J5GZL8_ZINOF</name>
<evidence type="ECO:0000256" key="6">
    <source>
        <dbReference type="RuleBase" id="RU367028"/>
    </source>
</evidence>
<dbReference type="Proteomes" id="UP000734854">
    <property type="component" value="Unassembled WGS sequence"/>
</dbReference>
<protein>
    <recommendedName>
        <fullName evidence="6">Transcription repressor</fullName>
    </recommendedName>
    <alternativeName>
        <fullName evidence="6">Ovate family protein</fullName>
    </alternativeName>
</protein>
<keyword evidence="4 6" id="KW-0804">Transcription</keyword>
<accession>A0A8J5GZL8</accession>
<reference evidence="8 9" key="1">
    <citation type="submission" date="2020-08" db="EMBL/GenBank/DDBJ databases">
        <title>Plant Genome Project.</title>
        <authorList>
            <person name="Zhang R.-G."/>
        </authorList>
    </citation>
    <scope>NUCLEOTIDE SEQUENCE [LARGE SCALE GENOMIC DNA]</scope>
    <source>
        <tissue evidence="8">Rhizome</tissue>
    </source>
</reference>
<evidence type="ECO:0000313" key="9">
    <source>
        <dbReference type="Proteomes" id="UP000734854"/>
    </source>
</evidence>
<dbReference type="NCBIfam" id="TIGR01568">
    <property type="entry name" value="A_thal_3678"/>
    <property type="match status" value="1"/>
</dbReference>
<comment type="subcellular location">
    <subcellularLocation>
        <location evidence="1 6">Nucleus</location>
    </subcellularLocation>
</comment>
<evidence type="ECO:0000259" key="7">
    <source>
        <dbReference type="PROSITE" id="PS51754"/>
    </source>
</evidence>
<keyword evidence="3 6" id="KW-0805">Transcription regulation</keyword>
<dbReference type="GO" id="GO:0045892">
    <property type="term" value="P:negative regulation of DNA-templated transcription"/>
    <property type="evidence" value="ECO:0007669"/>
    <property type="project" value="UniProtKB-UniRule"/>
</dbReference>
<dbReference type="GO" id="GO:0005634">
    <property type="term" value="C:nucleus"/>
    <property type="evidence" value="ECO:0007669"/>
    <property type="project" value="UniProtKB-SubCell"/>
</dbReference>
<keyword evidence="5 6" id="KW-0539">Nucleus</keyword>
<dbReference type="AlphaFoldDB" id="A0A8J5GZL8"/>
<evidence type="ECO:0000256" key="1">
    <source>
        <dbReference type="ARBA" id="ARBA00004123"/>
    </source>
</evidence>
<gene>
    <name evidence="8" type="ORF">ZIOFF_023816</name>
</gene>
<dbReference type="OrthoDB" id="689823at2759"/>
<feature type="domain" description="OVATE" evidence="7">
    <location>
        <begin position="131"/>
        <end position="190"/>
    </location>
</feature>
<comment type="caution">
    <text evidence="8">The sequence shown here is derived from an EMBL/GenBank/DDBJ whole genome shotgun (WGS) entry which is preliminary data.</text>
</comment>
<organism evidence="8 9">
    <name type="scientific">Zingiber officinale</name>
    <name type="common">Ginger</name>
    <name type="synonym">Amomum zingiber</name>
    <dbReference type="NCBI Taxonomy" id="94328"/>
    <lineage>
        <taxon>Eukaryota</taxon>
        <taxon>Viridiplantae</taxon>
        <taxon>Streptophyta</taxon>
        <taxon>Embryophyta</taxon>
        <taxon>Tracheophyta</taxon>
        <taxon>Spermatophyta</taxon>
        <taxon>Magnoliopsida</taxon>
        <taxon>Liliopsida</taxon>
        <taxon>Zingiberales</taxon>
        <taxon>Zingiberaceae</taxon>
        <taxon>Zingiber</taxon>
    </lineage>
</organism>
<dbReference type="InterPro" id="IPR006458">
    <property type="entry name" value="Ovate_C"/>
</dbReference>
<dbReference type="Pfam" id="PF04844">
    <property type="entry name" value="Ovate"/>
    <property type="match status" value="1"/>
</dbReference>
<evidence type="ECO:0000256" key="2">
    <source>
        <dbReference type="ARBA" id="ARBA00022491"/>
    </source>
</evidence>
<evidence type="ECO:0000256" key="5">
    <source>
        <dbReference type="ARBA" id="ARBA00023242"/>
    </source>
</evidence>
<keyword evidence="2 6" id="KW-0678">Repressor</keyword>
<comment type="function">
    <text evidence="6">Transcriptional repressor that regulates multiple aspects of plant growth and development.</text>
</comment>
<keyword evidence="9" id="KW-1185">Reference proteome</keyword>
<dbReference type="InterPro" id="IPR038933">
    <property type="entry name" value="Ovate"/>
</dbReference>
<proteinExistence type="predicted"/>